<keyword evidence="1" id="KW-0812">Transmembrane</keyword>
<protein>
    <recommendedName>
        <fullName evidence="4">DNA helicase</fullName>
    </recommendedName>
</protein>
<dbReference type="OrthoDB" id="5123379at2"/>
<evidence type="ECO:0000256" key="1">
    <source>
        <dbReference type="SAM" id="Phobius"/>
    </source>
</evidence>
<keyword evidence="1" id="KW-0472">Membrane</keyword>
<comment type="caution">
    <text evidence="2">The sequence shown here is derived from an EMBL/GenBank/DDBJ whole genome shotgun (WGS) entry which is preliminary data.</text>
</comment>
<dbReference type="EMBL" id="SOAM01000001">
    <property type="protein sequence ID" value="TDS79816.1"/>
    <property type="molecule type" value="Genomic_DNA"/>
</dbReference>
<name>A0A4R7FQ56_9MICO</name>
<keyword evidence="1" id="KW-1133">Transmembrane helix</keyword>
<evidence type="ECO:0000313" key="2">
    <source>
        <dbReference type="EMBL" id="TDS79816.1"/>
    </source>
</evidence>
<sequence>MVSHKKQVKRLKKDAQRLWDDQQALLTRANGVARDAWPHAQKAAKDLLDQGVPGVRTAVVDRAEKVAPVVGKAGKAAGAYAASTSKDALNGVLLPAVTSAVSAAVAIAEEAGSRLGLSDGVVKQGEKVTKRLDSVTKSGHKAGVKGGAKLRAAAKAGGKAAKHATGRDKGIGAGGVIGILLGVGLLAGIGYAVWQTLRADDDLWVADEDPDTTSNS</sequence>
<dbReference type="Proteomes" id="UP000295344">
    <property type="component" value="Unassembled WGS sequence"/>
</dbReference>
<accession>A0A4R7FQ56</accession>
<dbReference type="RefSeq" id="WP_133764307.1">
    <property type="nucleotide sequence ID" value="NZ_BAAARP010000001.1"/>
</dbReference>
<evidence type="ECO:0000313" key="3">
    <source>
        <dbReference type="Proteomes" id="UP000295344"/>
    </source>
</evidence>
<proteinExistence type="predicted"/>
<reference evidence="2 3" key="1">
    <citation type="submission" date="2019-03" db="EMBL/GenBank/DDBJ databases">
        <title>Genomic Encyclopedia of Archaeal and Bacterial Type Strains, Phase II (KMG-II): from individual species to whole genera.</title>
        <authorList>
            <person name="Goeker M."/>
        </authorList>
    </citation>
    <scope>NUCLEOTIDE SEQUENCE [LARGE SCALE GENOMIC DNA]</scope>
    <source>
        <strain evidence="2 3">DSM 24782</strain>
    </source>
</reference>
<keyword evidence="3" id="KW-1185">Reference proteome</keyword>
<dbReference type="AlphaFoldDB" id="A0A4R7FQ56"/>
<gene>
    <name evidence="2" type="ORF">CLV52_0359</name>
</gene>
<feature type="transmembrane region" description="Helical" evidence="1">
    <location>
        <begin position="171"/>
        <end position="194"/>
    </location>
</feature>
<organism evidence="2 3">
    <name type="scientific">Amnibacterium kyonggiense</name>
    <dbReference type="NCBI Taxonomy" id="595671"/>
    <lineage>
        <taxon>Bacteria</taxon>
        <taxon>Bacillati</taxon>
        <taxon>Actinomycetota</taxon>
        <taxon>Actinomycetes</taxon>
        <taxon>Micrococcales</taxon>
        <taxon>Microbacteriaceae</taxon>
        <taxon>Amnibacterium</taxon>
    </lineage>
</organism>
<evidence type="ECO:0008006" key="4">
    <source>
        <dbReference type="Google" id="ProtNLM"/>
    </source>
</evidence>